<dbReference type="InterPro" id="IPR036388">
    <property type="entry name" value="WH-like_DNA-bd_sf"/>
</dbReference>
<dbReference type="GO" id="GO:0003700">
    <property type="term" value="F:DNA-binding transcription factor activity"/>
    <property type="evidence" value="ECO:0007669"/>
    <property type="project" value="InterPro"/>
</dbReference>
<protein>
    <submittedName>
        <fullName evidence="2">Transcriptional regulator, ArsR family protein</fullName>
    </submittedName>
</protein>
<evidence type="ECO:0000313" key="3">
    <source>
        <dbReference type="Proteomes" id="UP000002007"/>
    </source>
</evidence>
<dbReference type="RefSeq" id="WP_012246119.1">
    <property type="nucleotide sequence ID" value="NC_010168.1"/>
</dbReference>
<keyword evidence="3" id="KW-1185">Reference proteome</keyword>
<reference evidence="3" key="1">
    <citation type="journal article" date="2008" name="J. Bacteriol.">
        <title>Genome sequence of the fish pathogen Renibacterium salmoninarum suggests reductive evolution away from an environmental Arthrobacter ancestor.</title>
        <authorList>
            <person name="Wiens G.D."/>
            <person name="Rockey D.D."/>
            <person name="Wu Z."/>
            <person name="Chang J."/>
            <person name="Levy R."/>
            <person name="Crane S."/>
            <person name="Chen D.S."/>
            <person name="Capri G.R."/>
            <person name="Burnett J.R."/>
            <person name="Sudheesh P.S."/>
            <person name="Schipma M.J."/>
            <person name="Burd H."/>
            <person name="Bhattacharyya A."/>
            <person name="Rhodes L.D."/>
            <person name="Kaul R."/>
            <person name="Strom M.S."/>
        </authorList>
    </citation>
    <scope>NUCLEOTIDE SEQUENCE [LARGE SCALE GENOMIC DNA]</scope>
    <source>
        <strain evidence="3">ATCC 33209 / DSM 20767 / JCM 11484 / NBRC 15589 / NCIMB 2235</strain>
    </source>
</reference>
<gene>
    <name evidence="2" type="ordered locus">RSal33209_2739</name>
</gene>
<dbReference type="Proteomes" id="UP000002007">
    <property type="component" value="Chromosome"/>
</dbReference>
<dbReference type="EMBL" id="CP000910">
    <property type="protein sequence ID" value="ABY24464.1"/>
    <property type="molecule type" value="Genomic_DNA"/>
</dbReference>
<dbReference type="STRING" id="288705.RSal33209_2739"/>
<dbReference type="SMART" id="SM00418">
    <property type="entry name" value="HTH_ARSR"/>
    <property type="match status" value="1"/>
</dbReference>
<evidence type="ECO:0000313" key="2">
    <source>
        <dbReference type="EMBL" id="ABY24464.1"/>
    </source>
</evidence>
<name>A9WTE3_RENSM</name>
<evidence type="ECO:0000259" key="1">
    <source>
        <dbReference type="SMART" id="SM00418"/>
    </source>
</evidence>
<dbReference type="Gene3D" id="1.10.10.10">
    <property type="entry name" value="Winged helix-like DNA-binding domain superfamily/Winged helix DNA-binding domain"/>
    <property type="match status" value="1"/>
</dbReference>
<dbReference type="KEGG" id="rsa:RSal33209_2739"/>
<feature type="domain" description="HTH arsR-type" evidence="1">
    <location>
        <begin position="15"/>
        <end position="97"/>
    </location>
</feature>
<dbReference type="InterPro" id="IPR036390">
    <property type="entry name" value="WH_DNA-bd_sf"/>
</dbReference>
<organism evidence="2 3">
    <name type="scientific">Renibacterium salmoninarum (strain ATCC 33209 / DSM 20767 / JCM 11484 / NBRC 15589 / NCIMB 2235)</name>
    <dbReference type="NCBI Taxonomy" id="288705"/>
    <lineage>
        <taxon>Bacteria</taxon>
        <taxon>Bacillati</taxon>
        <taxon>Actinomycetota</taxon>
        <taxon>Actinomycetes</taxon>
        <taxon>Micrococcales</taxon>
        <taxon>Micrococcaceae</taxon>
        <taxon>Renibacterium</taxon>
    </lineage>
</organism>
<dbReference type="SUPFAM" id="SSF46785">
    <property type="entry name" value="Winged helix' DNA-binding domain"/>
    <property type="match status" value="1"/>
</dbReference>
<dbReference type="InterPro" id="IPR001845">
    <property type="entry name" value="HTH_ArsR_DNA-bd_dom"/>
</dbReference>
<dbReference type="InterPro" id="IPR011991">
    <property type="entry name" value="ArsR-like_HTH"/>
</dbReference>
<dbReference type="HOGENOM" id="CLU_087580_0_0_11"/>
<dbReference type="Pfam" id="PF12840">
    <property type="entry name" value="HTH_20"/>
    <property type="match status" value="1"/>
</dbReference>
<proteinExistence type="predicted"/>
<sequence>MAKAERTEVVITDPQAIRAMAHRTRLDVIDELFGSADSYTATELANRFGGTPSAMSYHLRALEKWGYLKRSSESEDGRERRWRAAADSLNVGGNYDEAGSSAVLRKTLPDLHIGQLRDRIVAAMEAVTGNPISERPVTLISTTKLKLSRAQQDEFTTEFHDLVERYRVISEGSDEQMMYLHTVLIPDVL</sequence>
<dbReference type="AlphaFoldDB" id="A9WTE3"/>
<dbReference type="eggNOG" id="COG0640">
    <property type="taxonomic scope" value="Bacteria"/>
</dbReference>
<dbReference type="CDD" id="cd00090">
    <property type="entry name" value="HTH_ARSR"/>
    <property type="match status" value="1"/>
</dbReference>
<accession>A9WTE3</accession>